<dbReference type="GO" id="GO:0016020">
    <property type="term" value="C:membrane"/>
    <property type="evidence" value="ECO:0007669"/>
    <property type="project" value="UniProtKB-SubCell"/>
</dbReference>
<accession>A0A139A0L8</accession>
<dbReference type="Proteomes" id="UP000070544">
    <property type="component" value="Unassembled WGS sequence"/>
</dbReference>
<dbReference type="PROSITE" id="PS50850">
    <property type="entry name" value="MFS"/>
    <property type="match status" value="1"/>
</dbReference>
<dbReference type="InterPro" id="IPR011701">
    <property type="entry name" value="MFS"/>
</dbReference>
<dbReference type="Pfam" id="PF07690">
    <property type="entry name" value="MFS_1"/>
    <property type="match status" value="1"/>
</dbReference>
<evidence type="ECO:0000256" key="2">
    <source>
        <dbReference type="SAM" id="Phobius"/>
    </source>
</evidence>
<feature type="transmembrane region" description="Helical" evidence="2">
    <location>
        <begin position="71"/>
        <end position="92"/>
    </location>
</feature>
<dbReference type="PANTHER" id="PTHR42910:SF1">
    <property type="entry name" value="MAJOR FACILITATOR SUPERFAMILY (MFS) PROFILE DOMAIN-CONTAINING PROTEIN"/>
    <property type="match status" value="1"/>
</dbReference>
<keyword evidence="6" id="KW-1185">Reference proteome</keyword>
<feature type="domain" description="Major facilitator superfamily (MFS) profile" evidence="4">
    <location>
        <begin position="1"/>
        <end position="402"/>
    </location>
</feature>
<dbReference type="OrthoDB" id="2105912at2759"/>
<proteinExistence type="predicted"/>
<evidence type="ECO:0000256" key="1">
    <source>
        <dbReference type="ARBA" id="ARBA00004141"/>
    </source>
</evidence>
<keyword evidence="2" id="KW-0812">Transmembrane</keyword>
<feature type="transmembrane region" description="Helical" evidence="2">
    <location>
        <begin position="254"/>
        <end position="276"/>
    </location>
</feature>
<dbReference type="InterPro" id="IPR020846">
    <property type="entry name" value="MFS_dom"/>
</dbReference>
<dbReference type="InterPro" id="IPR036259">
    <property type="entry name" value="MFS_trans_sf"/>
</dbReference>
<feature type="transmembrane region" description="Helical" evidence="2">
    <location>
        <begin position="158"/>
        <end position="178"/>
    </location>
</feature>
<dbReference type="EMBL" id="KQ965836">
    <property type="protein sequence ID" value="KXS10168.1"/>
    <property type="molecule type" value="Genomic_DNA"/>
</dbReference>
<dbReference type="PANTHER" id="PTHR42910">
    <property type="entry name" value="TRANSPORTER SCO4007-RELATED"/>
    <property type="match status" value="1"/>
</dbReference>
<feature type="transmembrane region" description="Helical" evidence="2">
    <location>
        <begin position="128"/>
        <end position="146"/>
    </location>
</feature>
<dbReference type="Gene3D" id="1.20.1250.20">
    <property type="entry name" value="MFS general substrate transporter like domains"/>
    <property type="match status" value="1"/>
</dbReference>
<feature type="transmembrane region" description="Helical" evidence="2">
    <location>
        <begin position="42"/>
        <end position="59"/>
    </location>
</feature>
<gene>
    <name evidence="5" type="ORF">M427DRAFT_62902</name>
</gene>
<evidence type="ECO:0000259" key="4">
    <source>
        <dbReference type="PROSITE" id="PS50850"/>
    </source>
</evidence>
<protein>
    <submittedName>
        <fullName evidence="5">MFS general substrate transporter</fullName>
    </submittedName>
</protein>
<feature type="signal peptide" evidence="3">
    <location>
        <begin position="1"/>
        <end position="18"/>
    </location>
</feature>
<keyword evidence="3" id="KW-0732">Signal</keyword>
<name>A0A139A0L8_GONPJ</name>
<dbReference type="AlphaFoldDB" id="A0A139A0L8"/>
<organism evidence="5 6">
    <name type="scientific">Gonapodya prolifera (strain JEL478)</name>
    <name type="common">Monoblepharis prolifera</name>
    <dbReference type="NCBI Taxonomy" id="1344416"/>
    <lineage>
        <taxon>Eukaryota</taxon>
        <taxon>Fungi</taxon>
        <taxon>Fungi incertae sedis</taxon>
        <taxon>Chytridiomycota</taxon>
        <taxon>Chytridiomycota incertae sedis</taxon>
        <taxon>Monoblepharidomycetes</taxon>
        <taxon>Monoblepharidales</taxon>
        <taxon>Gonapodyaceae</taxon>
        <taxon>Gonapodya</taxon>
    </lineage>
</organism>
<keyword evidence="2" id="KW-0472">Membrane</keyword>
<dbReference type="SUPFAM" id="SSF103473">
    <property type="entry name" value="MFS general substrate transporter"/>
    <property type="match status" value="1"/>
</dbReference>
<comment type="subcellular location">
    <subcellularLocation>
        <location evidence="1">Membrane</location>
        <topology evidence="1">Multi-pass membrane protein</topology>
    </subcellularLocation>
</comment>
<evidence type="ECO:0000256" key="3">
    <source>
        <dbReference type="SAM" id="SignalP"/>
    </source>
</evidence>
<feature type="transmembrane region" description="Helical" evidence="2">
    <location>
        <begin position="98"/>
        <end position="116"/>
    </location>
</feature>
<evidence type="ECO:0000313" key="6">
    <source>
        <dbReference type="Proteomes" id="UP000070544"/>
    </source>
</evidence>
<dbReference type="GO" id="GO:0022857">
    <property type="term" value="F:transmembrane transporter activity"/>
    <property type="evidence" value="ECO:0007669"/>
    <property type="project" value="InterPro"/>
</dbReference>
<feature type="transmembrane region" description="Helical" evidence="2">
    <location>
        <begin position="375"/>
        <end position="397"/>
    </location>
</feature>
<feature type="chain" id="PRO_5007295878" evidence="3">
    <location>
        <begin position="19"/>
        <end position="428"/>
    </location>
</feature>
<evidence type="ECO:0000313" key="5">
    <source>
        <dbReference type="EMBL" id="KXS10168.1"/>
    </source>
</evidence>
<sequence>MTFALNLFLAFVASVTVANLYYVQPLLAYFESTFSISTTQAGTINTLLQSGYAVGLILISPLGDMVNRKRLIVSLTVFLIILSLALGFISFFPLFQALNFLMGVLTVIPQIVIPFASELTPPNRRGAVLGMLTSGFLVGILAARIVAGAITEALNYRWVYYLAAIVQTLLLPFMYFFVPDEPHKSVASATGHSKRTGVAAVVEAYARLLGSMVGLLKSQPVLLQACFMGFCQSSSFANFWATSTFLLAGPPYNYSTSVIGLLALAGIVGILTAPFIGRLADKVSISTMESLGSIGLMATWLMLKLAGERSFAAVCVGAFCIDVFGQFINIVNRKRILTLVPSANARINAVFMFLVFMGMTAGSSVGTTTWTLAQWSGPCFLGLACGAGALAAFLFIVDEEGEWRYKAAKRWWKGCEKDRLIKQESISA</sequence>
<reference evidence="5 6" key="1">
    <citation type="journal article" date="2015" name="Genome Biol. Evol.">
        <title>Phylogenomic analyses indicate that early fungi evolved digesting cell walls of algal ancestors of land plants.</title>
        <authorList>
            <person name="Chang Y."/>
            <person name="Wang S."/>
            <person name="Sekimoto S."/>
            <person name="Aerts A.L."/>
            <person name="Choi C."/>
            <person name="Clum A."/>
            <person name="LaButti K.M."/>
            <person name="Lindquist E.A."/>
            <person name="Yee Ngan C."/>
            <person name="Ohm R.A."/>
            <person name="Salamov A.A."/>
            <person name="Grigoriev I.V."/>
            <person name="Spatafora J.W."/>
            <person name="Berbee M.L."/>
        </authorList>
    </citation>
    <scope>NUCLEOTIDE SEQUENCE [LARGE SCALE GENOMIC DNA]</scope>
    <source>
        <strain evidence="5 6">JEL478</strain>
    </source>
</reference>
<dbReference type="CDD" id="cd17324">
    <property type="entry name" value="MFS_NepI_like"/>
    <property type="match status" value="1"/>
</dbReference>
<dbReference type="OMA" id="AAFNILW"/>
<keyword evidence="2" id="KW-1133">Transmembrane helix</keyword>
<feature type="transmembrane region" description="Helical" evidence="2">
    <location>
        <begin position="343"/>
        <end position="363"/>
    </location>
</feature>
<feature type="transmembrane region" description="Helical" evidence="2">
    <location>
        <begin position="309"/>
        <end position="331"/>
    </location>
</feature>